<dbReference type="RefSeq" id="WP_379583902.1">
    <property type="nucleotide sequence ID" value="NZ_JBHUFV010000131.1"/>
</dbReference>
<sequence>MELILLGVTAFVLYLIWDRRRHPTKRCRPCKGSGKKFSRWNGQAYGVCRRCGGKGEVRR</sequence>
<gene>
    <name evidence="1" type="ORF">ACFSKW_54900</name>
</gene>
<dbReference type="SUPFAM" id="SSF57938">
    <property type="entry name" value="DnaJ/Hsp40 cysteine-rich domain"/>
    <property type="match status" value="1"/>
</dbReference>
<protein>
    <submittedName>
        <fullName evidence="1">Uncharacterized protein</fullName>
    </submittedName>
</protein>
<name>A0ABW4TEV0_9ACTN</name>
<evidence type="ECO:0000313" key="1">
    <source>
        <dbReference type="EMBL" id="MFD1940577.1"/>
    </source>
</evidence>
<proteinExistence type="predicted"/>
<keyword evidence="2" id="KW-1185">Reference proteome</keyword>
<reference evidence="2" key="1">
    <citation type="journal article" date="2019" name="Int. J. Syst. Evol. Microbiol.">
        <title>The Global Catalogue of Microorganisms (GCM) 10K type strain sequencing project: providing services to taxonomists for standard genome sequencing and annotation.</title>
        <authorList>
            <consortium name="The Broad Institute Genomics Platform"/>
            <consortium name="The Broad Institute Genome Sequencing Center for Infectious Disease"/>
            <person name="Wu L."/>
            <person name="Ma J."/>
        </authorList>
    </citation>
    <scope>NUCLEOTIDE SEQUENCE [LARGE SCALE GENOMIC DNA]</scope>
    <source>
        <strain evidence="2">ICMP 6774ER</strain>
    </source>
</reference>
<comment type="caution">
    <text evidence="1">The sequence shown here is derived from an EMBL/GenBank/DDBJ whole genome shotgun (WGS) entry which is preliminary data.</text>
</comment>
<dbReference type="InterPro" id="IPR036410">
    <property type="entry name" value="HSP_DnaJ_Cys-rich_dom_sf"/>
</dbReference>
<evidence type="ECO:0000313" key="2">
    <source>
        <dbReference type="Proteomes" id="UP001597368"/>
    </source>
</evidence>
<dbReference type="EMBL" id="JBHUFV010000131">
    <property type="protein sequence ID" value="MFD1940577.1"/>
    <property type="molecule type" value="Genomic_DNA"/>
</dbReference>
<organism evidence="1 2">
    <name type="scientific">Nonomuraea mangrovi</name>
    <dbReference type="NCBI Taxonomy" id="2316207"/>
    <lineage>
        <taxon>Bacteria</taxon>
        <taxon>Bacillati</taxon>
        <taxon>Actinomycetota</taxon>
        <taxon>Actinomycetes</taxon>
        <taxon>Streptosporangiales</taxon>
        <taxon>Streptosporangiaceae</taxon>
        <taxon>Nonomuraea</taxon>
    </lineage>
</organism>
<dbReference type="Proteomes" id="UP001597368">
    <property type="component" value="Unassembled WGS sequence"/>
</dbReference>
<dbReference type="Gene3D" id="6.20.20.10">
    <property type="match status" value="1"/>
</dbReference>
<accession>A0ABW4TEV0</accession>